<reference evidence="4" key="1">
    <citation type="submission" date="2018-05" db="EMBL/GenBank/DDBJ databases">
        <authorList>
            <person name="Lanie J.A."/>
            <person name="Ng W.-L."/>
            <person name="Kazmierczak K.M."/>
            <person name="Andrzejewski T.M."/>
            <person name="Davidsen T.M."/>
            <person name="Wayne K.J."/>
            <person name="Tettelin H."/>
            <person name="Glass J.I."/>
            <person name="Rusch D."/>
            <person name="Podicherti R."/>
            <person name="Tsui H.-C.T."/>
            <person name="Winkler M.E."/>
        </authorList>
    </citation>
    <scope>NUCLEOTIDE SEQUENCE</scope>
</reference>
<gene>
    <name evidence="4" type="ORF">METZ01_LOCUS392667</name>
</gene>
<dbReference type="EMBL" id="UINC01148114">
    <property type="protein sequence ID" value="SVD39813.1"/>
    <property type="molecule type" value="Genomic_DNA"/>
</dbReference>
<comment type="similarity">
    <text evidence="1">Belongs to the sulfatase family.</text>
</comment>
<dbReference type="SUPFAM" id="SSF53649">
    <property type="entry name" value="Alkaline phosphatase-like"/>
    <property type="match status" value="1"/>
</dbReference>
<evidence type="ECO:0000256" key="1">
    <source>
        <dbReference type="ARBA" id="ARBA00008779"/>
    </source>
</evidence>
<feature type="non-terminal residue" evidence="4">
    <location>
        <position position="136"/>
    </location>
</feature>
<evidence type="ECO:0000256" key="2">
    <source>
        <dbReference type="ARBA" id="ARBA00022801"/>
    </source>
</evidence>
<dbReference type="PANTHER" id="PTHR42693">
    <property type="entry name" value="ARYLSULFATASE FAMILY MEMBER"/>
    <property type="match status" value="1"/>
</dbReference>
<organism evidence="4">
    <name type="scientific">marine metagenome</name>
    <dbReference type="NCBI Taxonomy" id="408172"/>
    <lineage>
        <taxon>unclassified sequences</taxon>
        <taxon>metagenomes</taxon>
        <taxon>ecological metagenomes</taxon>
    </lineage>
</organism>
<dbReference type="InterPro" id="IPR050738">
    <property type="entry name" value="Sulfatase"/>
</dbReference>
<dbReference type="Pfam" id="PF00884">
    <property type="entry name" value="Sulfatase"/>
    <property type="match status" value="1"/>
</dbReference>
<dbReference type="PANTHER" id="PTHR42693:SF53">
    <property type="entry name" value="ENDO-4-O-SULFATASE"/>
    <property type="match status" value="1"/>
</dbReference>
<keyword evidence="2" id="KW-0378">Hydrolase</keyword>
<dbReference type="CDD" id="cd16022">
    <property type="entry name" value="sulfatase_like"/>
    <property type="match status" value="1"/>
</dbReference>
<dbReference type="Gene3D" id="3.40.720.10">
    <property type="entry name" value="Alkaline Phosphatase, subunit A"/>
    <property type="match status" value="1"/>
</dbReference>
<evidence type="ECO:0000259" key="3">
    <source>
        <dbReference type="Pfam" id="PF00884"/>
    </source>
</evidence>
<name>A0A382V001_9ZZZZ</name>
<dbReference type="GO" id="GO:0004065">
    <property type="term" value="F:arylsulfatase activity"/>
    <property type="evidence" value="ECO:0007669"/>
    <property type="project" value="TreeGrafter"/>
</dbReference>
<sequence>MACGFAAEKPNIILLMADDLGWGDVGFNGNKIIKTPHLDAMAKSGLKFNRFYAAAPVCSPTRGSCITGRHPYRYGIPFANSGHMKPEELTLAELLKKQGYSTGHFGKWHLGTLTKTVKEANRGGPRGARHFSPPQD</sequence>
<protein>
    <recommendedName>
        <fullName evidence="3">Sulfatase N-terminal domain-containing protein</fullName>
    </recommendedName>
</protein>
<dbReference type="InterPro" id="IPR017850">
    <property type="entry name" value="Alkaline_phosphatase_core_sf"/>
</dbReference>
<evidence type="ECO:0000313" key="4">
    <source>
        <dbReference type="EMBL" id="SVD39813.1"/>
    </source>
</evidence>
<proteinExistence type="inferred from homology"/>
<accession>A0A382V001</accession>
<feature type="domain" description="Sulfatase N-terminal" evidence="3">
    <location>
        <begin position="10"/>
        <end position="117"/>
    </location>
</feature>
<dbReference type="InterPro" id="IPR000917">
    <property type="entry name" value="Sulfatase_N"/>
</dbReference>
<dbReference type="AlphaFoldDB" id="A0A382V001"/>